<proteinExistence type="predicted"/>
<protein>
    <submittedName>
        <fullName evidence="2">Sigma factor</fullName>
    </submittedName>
</protein>
<comment type="caution">
    <text evidence="2">The sequence shown here is derived from an EMBL/GenBank/DDBJ whole genome shotgun (WGS) entry which is preliminary data.</text>
</comment>
<reference evidence="3" key="1">
    <citation type="journal article" date="2019" name="Int. J. Syst. Evol. Microbiol.">
        <title>The Global Catalogue of Microorganisms (GCM) 10K type strain sequencing project: providing services to taxonomists for standard genome sequencing and annotation.</title>
        <authorList>
            <consortium name="The Broad Institute Genomics Platform"/>
            <consortium name="The Broad Institute Genome Sequencing Center for Infectious Disease"/>
            <person name="Wu L."/>
            <person name="Ma J."/>
        </authorList>
    </citation>
    <scope>NUCLEOTIDE SEQUENCE [LARGE SCALE GENOMIC DNA]</scope>
    <source>
        <strain evidence="3">CGMCC 1.15399</strain>
    </source>
</reference>
<dbReference type="SUPFAM" id="SSF88946">
    <property type="entry name" value="Sigma2 domain of RNA polymerase sigma factors"/>
    <property type="match status" value="1"/>
</dbReference>
<dbReference type="Proteomes" id="UP001597097">
    <property type="component" value="Unassembled WGS sequence"/>
</dbReference>
<keyword evidence="3" id="KW-1185">Reference proteome</keyword>
<evidence type="ECO:0000256" key="1">
    <source>
        <dbReference type="SAM" id="MobiDB-lite"/>
    </source>
</evidence>
<evidence type="ECO:0000313" key="2">
    <source>
        <dbReference type="EMBL" id="MFD1544822.1"/>
    </source>
</evidence>
<feature type="compositionally biased region" description="Pro residues" evidence="1">
    <location>
        <begin position="66"/>
        <end position="77"/>
    </location>
</feature>
<dbReference type="EMBL" id="JBHUCM010000045">
    <property type="protein sequence ID" value="MFD1544822.1"/>
    <property type="molecule type" value="Genomic_DNA"/>
</dbReference>
<organism evidence="2 3">
    <name type="scientific">Nonomuraea guangzhouensis</name>
    <dbReference type="NCBI Taxonomy" id="1291555"/>
    <lineage>
        <taxon>Bacteria</taxon>
        <taxon>Bacillati</taxon>
        <taxon>Actinomycetota</taxon>
        <taxon>Actinomycetes</taxon>
        <taxon>Streptosporangiales</taxon>
        <taxon>Streptosporangiaceae</taxon>
        <taxon>Nonomuraea</taxon>
    </lineage>
</organism>
<dbReference type="RefSeq" id="WP_246650918.1">
    <property type="nucleotide sequence ID" value="NZ_JAHKRM010000005.1"/>
</dbReference>
<name>A0ABW4GU52_9ACTN</name>
<feature type="region of interest" description="Disordered" evidence="1">
    <location>
        <begin position="23"/>
        <end position="77"/>
    </location>
</feature>
<accession>A0ABW4GU52</accession>
<sequence length="77" mass="8512">MTGDWELAEDCTQDAFAAALERWPRDGVPRRPGAWRLASHTGGPDARRDPRALAPALREFLTDPTPARPPRGPGRRP</sequence>
<evidence type="ECO:0000313" key="3">
    <source>
        <dbReference type="Proteomes" id="UP001597097"/>
    </source>
</evidence>
<gene>
    <name evidence="2" type="ORF">ACFSJ0_47810</name>
</gene>
<dbReference type="InterPro" id="IPR013325">
    <property type="entry name" value="RNA_pol_sigma_r2"/>
</dbReference>